<comment type="subcellular location">
    <subcellularLocation>
        <location evidence="1">Membrane</location>
        <topology evidence="1">Multi-pass membrane protein</topology>
    </subcellularLocation>
</comment>
<feature type="transmembrane region" description="Helical" evidence="5">
    <location>
        <begin position="137"/>
        <end position="155"/>
    </location>
</feature>
<feature type="transmembrane region" description="Helical" evidence="5">
    <location>
        <begin position="102"/>
        <end position="125"/>
    </location>
</feature>
<evidence type="ECO:0000256" key="3">
    <source>
        <dbReference type="ARBA" id="ARBA00022989"/>
    </source>
</evidence>
<dbReference type="GO" id="GO:0046943">
    <property type="term" value="F:carboxylic acid transmembrane transporter activity"/>
    <property type="evidence" value="ECO:0007669"/>
    <property type="project" value="TreeGrafter"/>
</dbReference>
<dbReference type="RefSeq" id="WP_130022772.1">
    <property type="nucleotide sequence ID" value="NZ_SEWF01000031.1"/>
</dbReference>
<feature type="transmembrane region" description="Helical" evidence="5">
    <location>
        <begin position="213"/>
        <end position="234"/>
    </location>
</feature>
<keyword evidence="8" id="KW-1185">Reference proteome</keyword>
<dbReference type="Proteomes" id="UP000293162">
    <property type="component" value="Unassembled WGS sequence"/>
</dbReference>
<proteinExistence type="predicted"/>
<gene>
    <name evidence="7" type="ORF">EWM59_18655</name>
</gene>
<feature type="domain" description="Major facilitator superfamily (MFS) profile" evidence="6">
    <location>
        <begin position="8"/>
        <end position="395"/>
    </location>
</feature>
<evidence type="ECO:0000256" key="5">
    <source>
        <dbReference type="SAM" id="Phobius"/>
    </source>
</evidence>
<dbReference type="Gene3D" id="1.20.1250.20">
    <property type="entry name" value="MFS general substrate transporter like domains"/>
    <property type="match status" value="2"/>
</dbReference>
<accession>A0A4Q5LX52</accession>
<dbReference type="SUPFAM" id="SSF103473">
    <property type="entry name" value="MFS general substrate transporter"/>
    <property type="match status" value="1"/>
</dbReference>
<feature type="transmembrane region" description="Helical" evidence="5">
    <location>
        <begin position="282"/>
        <end position="299"/>
    </location>
</feature>
<dbReference type="GO" id="GO:0005886">
    <property type="term" value="C:plasma membrane"/>
    <property type="evidence" value="ECO:0007669"/>
    <property type="project" value="TreeGrafter"/>
</dbReference>
<dbReference type="InterPro" id="IPR036259">
    <property type="entry name" value="MFS_trans_sf"/>
</dbReference>
<dbReference type="EMBL" id="SEWF01000031">
    <property type="protein sequence ID" value="RYU94083.1"/>
    <property type="molecule type" value="Genomic_DNA"/>
</dbReference>
<dbReference type="Pfam" id="PF07690">
    <property type="entry name" value="MFS_1"/>
    <property type="match status" value="1"/>
</dbReference>
<name>A0A4Q5LX52_9BACT</name>
<dbReference type="OrthoDB" id="9774156at2"/>
<dbReference type="PANTHER" id="PTHR23508">
    <property type="entry name" value="CARBOXYLIC ACID TRANSPORTER PROTEIN HOMOLOG"/>
    <property type="match status" value="1"/>
</dbReference>
<organism evidence="7 8">
    <name type="scientific">Emticicia agri</name>
    <dbReference type="NCBI Taxonomy" id="2492393"/>
    <lineage>
        <taxon>Bacteria</taxon>
        <taxon>Pseudomonadati</taxon>
        <taxon>Bacteroidota</taxon>
        <taxon>Cytophagia</taxon>
        <taxon>Cytophagales</taxon>
        <taxon>Leadbetterellaceae</taxon>
        <taxon>Emticicia</taxon>
    </lineage>
</organism>
<protein>
    <submittedName>
        <fullName evidence="7">MFS transporter</fullName>
    </submittedName>
</protein>
<reference evidence="7 8" key="1">
    <citation type="submission" date="2019-02" db="EMBL/GenBank/DDBJ databases">
        <title>Bacterial novel species Emticicia sp. 17J42-9 isolated from soil.</title>
        <authorList>
            <person name="Jung H.-Y."/>
        </authorList>
    </citation>
    <scope>NUCLEOTIDE SEQUENCE [LARGE SCALE GENOMIC DNA]</scope>
    <source>
        <strain evidence="7 8">17J42-9</strain>
    </source>
</reference>
<dbReference type="PANTHER" id="PTHR23508:SF10">
    <property type="entry name" value="CARBOXYLIC ACID TRANSPORTER PROTEIN HOMOLOG"/>
    <property type="match status" value="1"/>
</dbReference>
<dbReference type="CDD" id="cd17316">
    <property type="entry name" value="MFS_SV2_like"/>
    <property type="match status" value="1"/>
</dbReference>
<keyword evidence="4 5" id="KW-0472">Membrane</keyword>
<evidence type="ECO:0000256" key="4">
    <source>
        <dbReference type="ARBA" id="ARBA00023136"/>
    </source>
</evidence>
<evidence type="ECO:0000256" key="1">
    <source>
        <dbReference type="ARBA" id="ARBA00004141"/>
    </source>
</evidence>
<feature type="transmembrane region" description="Helical" evidence="5">
    <location>
        <begin position="47"/>
        <end position="69"/>
    </location>
</feature>
<dbReference type="AlphaFoldDB" id="A0A4Q5LX52"/>
<sequence length="403" mass="43764">MKKSTFLLVLVAALGYFVDAYDLILFVVLRHSSLTELGVVGSNNTNVGLWLFNVQMIGLLCGGIFFGVLGDKKGRLSVLFGSIILYSLATIINGFVQDIYTYGILRFLAGIGLAGELGAGITIVAETMPKEKRGYGTMIMASVGAFGAVVAALVGDAFYWRTAYFIGGGMGLLLLLLRVGTFESKLYKHAEEQNITRGDFLSLFTNKDRFKRYIACMFIGFPIFFIVSILMQLAPEVAKALGIEGKVTAGQAVMYVYIGLTCGDLISGYVSQRLKNRRKTIFIFQAICLCMCLIYLNLWGATNTIIFIMCVLMGAASGYWIVLITMSAEQFGTNLRATVATTIPNFARGGAVPILLAHQYLTKALNGNLILSATIIGIVCFGAAFIANASLKETFSKDLDYVE</sequence>
<evidence type="ECO:0000256" key="2">
    <source>
        <dbReference type="ARBA" id="ARBA00022692"/>
    </source>
</evidence>
<dbReference type="InterPro" id="IPR011701">
    <property type="entry name" value="MFS"/>
</dbReference>
<dbReference type="InterPro" id="IPR020846">
    <property type="entry name" value="MFS_dom"/>
</dbReference>
<feature type="transmembrane region" description="Helical" evidence="5">
    <location>
        <begin position="254"/>
        <end position="270"/>
    </location>
</feature>
<evidence type="ECO:0000313" key="7">
    <source>
        <dbReference type="EMBL" id="RYU94083.1"/>
    </source>
</evidence>
<keyword evidence="3 5" id="KW-1133">Transmembrane helix</keyword>
<comment type="caution">
    <text evidence="7">The sequence shown here is derived from an EMBL/GenBank/DDBJ whole genome shotgun (WGS) entry which is preliminary data.</text>
</comment>
<feature type="transmembrane region" description="Helical" evidence="5">
    <location>
        <begin position="161"/>
        <end position="179"/>
    </location>
</feature>
<feature type="transmembrane region" description="Helical" evidence="5">
    <location>
        <begin position="305"/>
        <end position="326"/>
    </location>
</feature>
<evidence type="ECO:0000313" key="8">
    <source>
        <dbReference type="Proteomes" id="UP000293162"/>
    </source>
</evidence>
<evidence type="ECO:0000259" key="6">
    <source>
        <dbReference type="PROSITE" id="PS50850"/>
    </source>
</evidence>
<keyword evidence="2 5" id="KW-0812">Transmembrane</keyword>
<feature type="transmembrane region" description="Helical" evidence="5">
    <location>
        <begin position="369"/>
        <end position="391"/>
    </location>
</feature>
<dbReference type="PROSITE" id="PS50850">
    <property type="entry name" value="MFS"/>
    <property type="match status" value="1"/>
</dbReference>
<feature type="transmembrane region" description="Helical" evidence="5">
    <location>
        <begin position="76"/>
        <end position="96"/>
    </location>
</feature>